<feature type="transmembrane region" description="Helical" evidence="5">
    <location>
        <begin position="376"/>
        <end position="396"/>
    </location>
</feature>
<evidence type="ECO:0000313" key="8">
    <source>
        <dbReference type="Proteomes" id="UP001142462"/>
    </source>
</evidence>
<protein>
    <submittedName>
        <fullName evidence="7">MFS transporter</fullName>
    </submittedName>
</protein>
<dbReference type="InterPro" id="IPR020846">
    <property type="entry name" value="MFS_dom"/>
</dbReference>
<comment type="caution">
    <text evidence="7">The sequence shown here is derived from an EMBL/GenBank/DDBJ whole genome shotgun (WGS) entry which is preliminary data.</text>
</comment>
<feature type="domain" description="Major facilitator superfamily (MFS) profile" evidence="6">
    <location>
        <begin position="29"/>
        <end position="478"/>
    </location>
</feature>
<evidence type="ECO:0000256" key="5">
    <source>
        <dbReference type="SAM" id="Phobius"/>
    </source>
</evidence>
<dbReference type="Pfam" id="PF07690">
    <property type="entry name" value="MFS_1"/>
    <property type="match status" value="1"/>
</dbReference>
<dbReference type="InterPro" id="IPR011701">
    <property type="entry name" value="MFS"/>
</dbReference>
<sequence length="487" mass="50724">MSGAEPRVEKVRDDDRPRSRLAHPPRWLTVAVLAFAGLCSAFMFTLVVPLQAELPTLLDASREDTSWVITITLLVAAVATPISGRLGDMYGKRRVIVVLLALLIVGSLVAALSSSIVGVIIGRALQGAVTGVVPLGIAIMRDVLPPDRLGTSVALMSATMGVGGAVGMPVAAYLALNADWHSLFWLAAALGVVGLALVLVYVPEDILRAPGRLDVVGAIGLALGLTGLLLFVSRGAEWGWTSPAALTSVIGGLVVLGVWGAYQLRTRDPLLDLRVAARPAVLFTNIAAIGMGFALFSSNVTFPQMLELPTETGSGFGMDMVGAALIVMPAGLVMMVISPLSGWLERTIGPRPLFTGGASFIVLAYVFVLLWSSEIWHIFVANLLIGVGIGFTFAAMPMIIMRAVPADETGASNGLNALFRSVGTSSASAVMGGVLAAMSVEVGGATIPTREAFDVCYWLAIIAAAVAVALSLFIPRHPTSAHPSLPS</sequence>
<organism evidence="7 8">
    <name type="scientific">Microbacterium barkeri</name>
    <dbReference type="NCBI Taxonomy" id="33917"/>
    <lineage>
        <taxon>Bacteria</taxon>
        <taxon>Bacillati</taxon>
        <taxon>Actinomycetota</taxon>
        <taxon>Actinomycetes</taxon>
        <taxon>Micrococcales</taxon>
        <taxon>Microbacteriaceae</taxon>
        <taxon>Microbacterium</taxon>
    </lineage>
</organism>
<gene>
    <name evidence="7" type="ORF">GCM10017576_13640</name>
</gene>
<dbReference type="PROSITE" id="PS50850">
    <property type="entry name" value="MFS"/>
    <property type="match status" value="1"/>
</dbReference>
<feature type="transmembrane region" description="Helical" evidence="5">
    <location>
        <begin position="96"/>
        <end position="121"/>
    </location>
</feature>
<keyword evidence="2 5" id="KW-0812">Transmembrane</keyword>
<dbReference type="CDD" id="cd17504">
    <property type="entry name" value="MFS_MMR_MDR_like"/>
    <property type="match status" value="1"/>
</dbReference>
<feature type="transmembrane region" description="Helical" evidence="5">
    <location>
        <begin position="182"/>
        <end position="201"/>
    </location>
</feature>
<keyword evidence="8" id="KW-1185">Reference proteome</keyword>
<evidence type="ECO:0000256" key="4">
    <source>
        <dbReference type="ARBA" id="ARBA00023136"/>
    </source>
</evidence>
<evidence type="ECO:0000313" key="7">
    <source>
        <dbReference type="EMBL" id="GLJ61235.1"/>
    </source>
</evidence>
<reference evidence="7" key="2">
    <citation type="submission" date="2023-01" db="EMBL/GenBank/DDBJ databases">
        <authorList>
            <person name="Sun Q."/>
            <person name="Evtushenko L."/>
        </authorList>
    </citation>
    <scope>NUCLEOTIDE SEQUENCE</scope>
    <source>
        <strain evidence="7">VKM Ac-1020</strain>
    </source>
</reference>
<evidence type="ECO:0000256" key="2">
    <source>
        <dbReference type="ARBA" id="ARBA00022692"/>
    </source>
</evidence>
<feature type="transmembrane region" description="Helical" evidence="5">
    <location>
        <begin position="316"/>
        <end position="340"/>
    </location>
</feature>
<feature type="transmembrane region" description="Helical" evidence="5">
    <location>
        <begin position="213"/>
        <end position="232"/>
    </location>
</feature>
<comment type="subcellular location">
    <subcellularLocation>
        <location evidence="1">Cell membrane</location>
        <topology evidence="1">Multi-pass membrane protein</topology>
    </subcellularLocation>
</comment>
<feature type="transmembrane region" description="Helical" evidence="5">
    <location>
        <begin position="276"/>
        <end position="296"/>
    </location>
</feature>
<name>A0A9W6H2W2_9MICO</name>
<keyword evidence="4 5" id="KW-0472">Membrane</keyword>
<dbReference type="GO" id="GO:0005886">
    <property type="term" value="C:plasma membrane"/>
    <property type="evidence" value="ECO:0007669"/>
    <property type="project" value="UniProtKB-SubCell"/>
</dbReference>
<accession>A0A9W6H2W2</accession>
<dbReference type="PANTHER" id="PTHR42718:SF35">
    <property type="entry name" value="BLL0718 PROTEIN"/>
    <property type="match status" value="1"/>
</dbReference>
<feature type="transmembrane region" description="Helical" evidence="5">
    <location>
        <begin position="244"/>
        <end position="264"/>
    </location>
</feature>
<feature type="transmembrane region" description="Helical" evidence="5">
    <location>
        <begin position="153"/>
        <end position="176"/>
    </location>
</feature>
<feature type="transmembrane region" description="Helical" evidence="5">
    <location>
        <begin position="457"/>
        <end position="474"/>
    </location>
</feature>
<dbReference type="Gene3D" id="1.20.1250.20">
    <property type="entry name" value="MFS general substrate transporter like domains"/>
    <property type="match status" value="2"/>
</dbReference>
<dbReference type="InterPro" id="IPR036259">
    <property type="entry name" value="MFS_trans_sf"/>
</dbReference>
<dbReference type="EMBL" id="BSEJ01000005">
    <property type="protein sequence ID" value="GLJ61235.1"/>
    <property type="molecule type" value="Genomic_DNA"/>
</dbReference>
<evidence type="ECO:0000259" key="6">
    <source>
        <dbReference type="PROSITE" id="PS50850"/>
    </source>
</evidence>
<feature type="transmembrane region" description="Helical" evidence="5">
    <location>
        <begin position="67"/>
        <end position="84"/>
    </location>
</feature>
<feature type="transmembrane region" description="Helical" evidence="5">
    <location>
        <begin position="417"/>
        <end position="437"/>
    </location>
</feature>
<dbReference type="GO" id="GO:0022857">
    <property type="term" value="F:transmembrane transporter activity"/>
    <property type="evidence" value="ECO:0007669"/>
    <property type="project" value="InterPro"/>
</dbReference>
<dbReference type="SUPFAM" id="SSF103473">
    <property type="entry name" value="MFS general substrate transporter"/>
    <property type="match status" value="2"/>
</dbReference>
<proteinExistence type="predicted"/>
<feature type="transmembrane region" description="Helical" evidence="5">
    <location>
        <begin position="27"/>
        <end position="47"/>
    </location>
</feature>
<reference evidence="7" key="1">
    <citation type="journal article" date="2014" name="Int. J. Syst. Evol. Microbiol.">
        <title>Complete genome sequence of Corynebacterium casei LMG S-19264T (=DSM 44701T), isolated from a smear-ripened cheese.</title>
        <authorList>
            <consortium name="US DOE Joint Genome Institute (JGI-PGF)"/>
            <person name="Walter F."/>
            <person name="Albersmeier A."/>
            <person name="Kalinowski J."/>
            <person name="Ruckert C."/>
        </authorList>
    </citation>
    <scope>NUCLEOTIDE SEQUENCE</scope>
    <source>
        <strain evidence="7">VKM Ac-1020</strain>
    </source>
</reference>
<evidence type="ECO:0000256" key="3">
    <source>
        <dbReference type="ARBA" id="ARBA00022989"/>
    </source>
</evidence>
<keyword evidence="3 5" id="KW-1133">Transmembrane helix</keyword>
<feature type="transmembrane region" description="Helical" evidence="5">
    <location>
        <begin position="352"/>
        <end position="370"/>
    </location>
</feature>
<dbReference type="AlphaFoldDB" id="A0A9W6H2W2"/>
<evidence type="ECO:0000256" key="1">
    <source>
        <dbReference type="ARBA" id="ARBA00004651"/>
    </source>
</evidence>
<dbReference type="PANTHER" id="PTHR42718">
    <property type="entry name" value="MAJOR FACILITATOR SUPERFAMILY MULTIDRUG TRANSPORTER MFSC"/>
    <property type="match status" value="1"/>
</dbReference>
<dbReference type="Proteomes" id="UP001142462">
    <property type="component" value="Unassembled WGS sequence"/>
</dbReference>